<proteinExistence type="predicted"/>
<dbReference type="InterPro" id="IPR021276">
    <property type="entry name" value="DUF2855"/>
</dbReference>
<keyword evidence="2" id="KW-1185">Reference proteome</keyword>
<name>A0ABP7NVY1_9GAMM</name>
<sequence length="372" mass="40645">MAQFQIDKGRFISSRIVSTDPAAEAESLQDGDILVAIDRFAFTANNVTYAVAGDQLGYWTFFPPVPSQSNEDVSGWGVIPVWGFADVIASKSEDIDVGERLFGYFPPANTLRITPVRVAATRLIDGAPHRSELPPAYNSYSRVSNETGYDSALDNQRMLLWPLHITSYCLWDMLQEQGWFGAKQVVILSASSKTSTGLAYALEADESAPDVIAITSQRNLHFVEGLGLYSKCLTYDELAHVDASVPTVIVDMSGSGQALGQLHTQLADNMKQCINVGLTHWDEVVPGKGIIKSRSQFFFAPSHIQKRIKDWGADGFAERLAGFLRNTAEKSSQWLKLSTVAGLSGLADVYPKVCEGMIAPDEGLIVVLEDDT</sequence>
<gene>
    <name evidence="1" type="ORF">GCM10022278_12210</name>
</gene>
<comment type="caution">
    <text evidence="1">The sequence shown here is derived from an EMBL/GenBank/DDBJ whole genome shotgun (WGS) entry which is preliminary data.</text>
</comment>
<dbReference type="EMBL" id="BAABBO010000007">
    <property type="protein sequence ID" value="GAA3955185.1"/>
    <property type="molecule type" value="Genomic_DNA"/>
</dbReference>
<evidence type="ECO:0000313" key="2">
    <source>
        <dbReference type="Proteomes" id="UP001501337"/>
    </source>
</evidence>
<organism evidence="1 2">
    <name type="scientific">Allohahella marinimesophila</name>
    <dbReference type="NCBI Taxonomy" id="1054972"/>
    <lineage>
        <taxon>Bacteria</taxon>
        <taxon>Pseudomonadati</taxon>
        <taxon>Pseudomonadota</taxon>
        <taxon>Gammaproteobacteria</taxon>
        <taxon>Oceanospirillales</taxon>
        <taxon>Hahellaceae</taxon>
        <taxon>Allohahella</taxon>
    </lineage>
</organism>
<protein>
    <submittedName>
        <fullName evidence="1">DUF2855 family protein</fullName>
    </submittedName>
</protein>
<evidence type="ECO:0000313" key="1">
    <source>
        <dbReference type="EMBL" id="GAA3955185.1"/>
    </source>
</evidence>
<dbReference type="Proteomes" id="UP001501337">
    <property type="component" value="Unassembled WGS sequence"/>
</dbReference>
<accession>A0ABP7NVY1</accession>
<dbReference type="RefSeq" id="WP_344804353.1">
    <property type="nucleotide sequence ID" value="NZ_BAABBO010000007.1"/>
</dbReference>
<dbReference type="Pfam" id="PF11017">
    <property type="entry name" value="DUF2855"/>
    <property type="match status" value="1"/>
</dbReference>
<reference evidence="2" key="1">
    <citation type="journal article" date="2019" name="Int. J. Syst. Evol. Microbiol.">
        <title>The Global Catalogue of Microorganisms (GCM) 10K type strain sequencing project: providing services to taxonomists for standard genome sequencing and annotation.</title>
        <authorList>
            <consortium name="The Broad Institute Genomics Platform"/>
            <consortium name="The Broad Institute Genome Sequencing Center for Infectious Disease"/>
            <person name="Wu L."/>
            <person name="Ma J."/>
        </authorList>
    </citation>
    <scope>NUCLEOTIDE SEQUENCE [LARGE SCALE GENOMIC DNA]</scope>
    <source>
        <strain evidence="2">JCM 17555</strain>
    </source>
</reference>